<reference evidence="1" key="2">
    <citation type="submission" date="2015-06" db="UniProtKB">
        <authorList>
            <consortium name="EnsemblMetazoa"/>
        </authorList>
    </citation>
    <scope>IDENTIFICATION</scope>
</reference>
<accession>T1L3K4</accession>
<organism evidence="1 2">
    <name type="scientific">Tetranychus urticae</name>
    <name type="common">Two-spotted spider mite</name>
    <dbReference type="NCBI Taxonomy" id="32264"/>
    <lineage>
        <taxon>Eukaryota</taxon>
        <taxon>Metazoa</taxon>
        <taxon>Ecdysozoa</taxon>
        <taxon>Arthropoda</taxon>
        <taxon>Chelicerata</taxon>
        <taxon>Arachnida</taxon>
        <taxon>Acari</taxon>
        <taxon>Acariformes</taxon>
        <taxon>Trombidiformes</taxon>
        <taxon>Prostigmata</taxon>
        <taxon>Eleutherengona</taxon>
        <taxon>Raphignathae</taxon>
        <taxon>Tetranychoidea</taxon>
        <taxon>Tetranychidae</taxon>
        <taxon>Tetranychus</taxon>
    </lineage>
</organism>
<dbReference type="Proteomes" id="UP000015104">
    <property type="component" value="Unassembled WGS sequence"/>
</dbReference>
<evidence type="ECO:0000313" key="1">
    <source>
        <dbReference type="EnsemblMetazoa" id="tetur36g00180.1"/>
    </source>
</evidence>
<name>T1L3K4_TETUR</name>
<evidence type="ECO:0000313" key="2">
    <source>
        <dbReference type="Proteomes" id="UP000015104"/>
    </source>
</evidence>
<protein>
    <submittedName>
        <fullName evidence="1">Uncharacterized protein</fullName>
    </submittedName>
</protein>
<sequence length="52" mass="6053">MRGINSKKKTNAKYKTDFNDPFFSSAISDLLVLLSQYSQLDQLNYVQFSKRC</sequence>
<dbReference type="EnsemblMetazoa" id="tetur36g00180.1">
    <property type="protein sequence ID" value="tetur36g00180.1"/>
    <property type="gene ID" value="tetur36g00180"/>
</dbReference>
<keyword evidence="2" id="KW-1185">Reference proteome</keyword>
<proteinExistence type="predicted"/>
<dbReference type="AlphaFoldDB" id="T1L3K4"/>
<reference evidence="2" key="1">
    <citation type="submission" date="2011-08" db="EMBL/GenBank/DDBJ databases">
        <authorList>
            <person name="Rombauts S."/>
        </authorList>
    </citation>
    <scope>NUCLEOTIDE SEQUENCE</scope>
    <source>
        <strain evidence="2">London</strain>
    </source>
</reference>
<dbReference type="HOGENOM" id="CLU_3089855_0_0_1"/>
<dbReference type="EMBL" id="CAEY01001039">
    <property type="status" value="NOT_ANNOTATED_CDS"/>
    <property type="molecule type" value="Genomic_DNA"/>
</dbReference>